<dbReference type="NCBIfam" id="TIGR03891">
    <property type="entry name" value="thiopep_ocin"/>
    <property type="match status" value="1"/>
</dbReference>
<dbReference type="RefSeq" id="WP_025696262.1">
    <property type="nucleotide sequence ID" value="NZ_ASQQ01000437.1"/>
</dbReference>
<dbReference type="InterPro" id="IPR023809">
    <property type="entry name" value="Thiopep_bacteriocin_synth_dom"/>
</dbReference>
<dbReference type="AlphaFoldDB" id="A0A0F7FBE6"/>
<dbReference type="Proteomes" id="UP000034189">
    <property type="component" value="Chromosome"/>
</dbReference>
<evidence type="ECO:0008006" key="5">
    <source>
        <dbReference type="Google" id="ProtNLM"/>
    </source>
</evidence>
<dbReference type="EMBL" id="CP011114">
    <property type="protein sequence ID" value="AKG35632.1"/>
    <property type="molecule type" value="Genomic_DNA"/>
</dbReference>
<feature type="domain" description="Lantibiotic dehydratase N-terminal" evidence="1">
    <location>
        <begin position="55"/>
        <end position="708"/>
    </location>
</feature>
<dbReference type="Pfam" id="PF14028">
    <property type="entry name" value="Lant_dehydr_C"/>
    <property type="match status" value="1"/>
</dbReference>
<dbReference type="Pfam" id="PF04738">
    <property type="entry name" value="Lant_dehydr_N"/>
    <property type="match status" value="1"/>
</dbReference>
<accession>A0A0F7FBE6</accession>
<organism evidence="3 4">
    <name type="scientific">Paenibacillus durus ATCC 35681</name>
    <dbReference type="NCBI Taxonomy" id="1333534"/>
    <lineage>
        <taxon>Bacteria</taxon>
        <taxon>Bacillati</taxon>
        <taxon>Bacillota</taxon>
        <taxon>Bacilli</taxon>
        <taxon>Bacillales</taxon>
        <taxon>Paenibacillaceae</taxon>
        <taxon>Paenibacillus</taxon>
    </lineage>
</organism>
<gene>
    <name evidence="3" type="ORF">VK70_14470</name>
</gene>
<reference evidence="3 4" key="1">
    <citation type="submission" date="2015-03" db="EMBL/GenBank/DDBJ databases">
        <authorList>
            <person name="Abdul Halim M."/>
        </authorList>
    </citation>
    <scope>NUCLEOTIDE SEQUENCE [LARGE SCALE GENOMIC DNA]</scope>
    <source>
        <strain evidence="3 4">ATCC 35681</strain>
    </source>
</reference>
<evidence type="ECO:0000313" key="4">
    <source>
        <dbReference type="Proteomes" id="UP000034189"/>
    </source>
</evidence>
<dbReference type="HOGENOM" id="CLU_010573_0_0_9"/>
<evidence type="ECO:0000259" key="1">
    <source>
        <dbReference type="Pfam" id="PF04738"/>
    </source>
</evidence>
<dbReference type="OrthoDB" id="1273722at2"/>
<proteinExistence type="predicted"/>
<evidence type="ECO:0000259" key="2">
    <source>
        <dbReference type="Pfam" id="PF14028"/>
    </source>
</evidence>
<name>A0A0F7FBE6_PAEDU</name>
<dbReference type="PATRIC" id="fig|1333534.5.peg.3187"/>
<dbReference type="InterPro" id="IPR006827">
    <property type="entry name" value="Lant_deHydtase_N"/>
</dbReference>
<reference evidence="3 4" key="2">
    <citation type="journal article" date="2016" name="Genome Announc.">
        <title>Genome Sequence of a Gram-Positive Diazotroph, Paenibacillus durus Type Strain ATCC 35681.</title>
        <authorList>
            <person name="Halim M.A."/>
            <person name="Rahman A.Y."/>
            <person name="Sim K.S."/>
            <person name="Yam H.C."/>
            <person name="Rahim A.A."/>
            <person name="Ghazali A.H."/>
            <person name="Najimudin N."/>
        </authorList>
    </citation>
    <scope>NUCLEOTIDE SEQUENCE [LARGE SCALE GENOMIC DNA]</scope>
    <source>
        <strain evidence="3 4">ATCC 35681</strain>
    </source>
</reference>
<protein>
    <recommendedName>
        <fullName evidence="5">Lantibiotic biosynthesis protein</fullName>
    </recommendedName>
</protein>
<feature type="domain" description="Thiopeptide-type bacteriocin biosynthesis" evidence="2">
    <location>
        <begin position="784"/>
        <end position="1046"/>
    </location>
</feature>
<sequence>MAHIISDKPVTATSSLFAPLPFFMMRMPLLPLNSFREIQGGDYYIESLRELLDNSYVKEAIAVASPRLYEALPHLVNRSDERKTKQVASSVLKYLSRMSTRPTPFGLFAGVTAGHLAEKTDVRLNPPEYYTKRTRPDMEWLLFVVHRLEERLDVVRQLRVTRNHAVQCTGSRIEFLYPTLTGQAQNVENSQDDKISVRATPPAMTALEFAAQPILFADLVHKLTSLYQEGQEAAEQVITNFVWTLFSKEFLISELRPPLTVPSPLEYLLERLEPLEGVDEEKRMLTQVQSLIRQYDDCSLGEGLEIYQEMTEYMKQYGETKSAVQVDLALSRQNIELHESIGEEAAKVGEILWLLSESEAGFAHIKEYHDRFLEKYGDCCDVPILELLNEETGLGVPPVYLTPQMTSHEEKTTKPRKALERQRLIMEKVAGALLHRQMELELTDELIDQLIDRDKDVNEAPESIEIYMEVLASSPEALDRGDYLLVVGPNPGSLEAGATFGRFLDMFDEEIHESIKDIQNRQQQYQPETIFAEAAFIPKNGRIANVMLTSCLREYEISIGTNSAVGKIPLTVDDILVCATHDRLYLKSRSLGKKIVVTAGHMLNFQQAPHIYRFMRELSFEGVRFWQPFEWGPLEQSVFLPRLRYGRTILSPAKWNLYLSTFSSPKQVRDDKEWYKRFEIWKREWSVPRYVYMVFTDHRILLDLDNAEFVDEVRKELLANKQVVLHEMVLSFEDRQVSGAAGNYNMECVFQLEKKERAIRYQPVSPLVKTCPKEEQMKLPGSNWIFAKLYGGEDRQDEFIVNAIYEFAETMIQKKYANQWFFMRYQDPAPHIRLRFKGEPETLVEKLMPALHDWSKLCVREGLIQKLLLDTYEREVGRYGGPALISDAEQVFFADSCASVPLIRLLRYGGTDWPNYIIASISAIDIMNQFGLTYSEQLDLLNGMIDKNEYRKDYRTWRRELMNILGSEHWNELRNRPEGEVILQSFAQRSDALRKYAIRMQDEHLNQRLWNNTPNIISSMMHLHFNRLLGINQELEKKSLAFAAHTLDGLLQYWKHRK</sequence>
<evidence type="ECO:0000313" key="3">
    <source>
        <dbReference type="EMBL" id="AKG35632.1"/>
    </source>
</evidence>